<dbReference type="InterPro" id="IPR050129">
    <property type="entry name" value="Zn_alcohol_dh"/>
</dbReference>
<evidence type="ECO:0000259" key="4">
    <source>
        <dbReference type="Pfam" id="PF08240"/>
    </source>
</evidence>
<dbReference type="PROSITE" id="PS00059">
    <property type="entry name" value="ADH_ZINC"/>
    <property type="match status" value="1"/>
</dbReference>
<dbReference type="Gene3D" id="3.40.50.720">
    <property type="entry name" value="NAD(P)-binding Rossmann-like Domain"/>
    <property type="match status" value="1"/>
</dbReference>
<proteinExistence type="predicted"/>
<dbReference type="SUPFAM" id="SSF50129">
    <property type="entry name" value="GroES-like"/>
    <property type="match status" value="1"/>
</dbReference>
<dbReference type="SUPFAM" id="SSF51735">
    <property type="entry name" value="NAD(P)-binding Rossmann-fold domains"/>
    <property type="match status" value="1"/>
</dbReference>
<dbReference type="InterPro" id="IPR036291">
    <property type="entry name" value="NAD(P)-bd_dom_sf"/>
</dbReference>
<name>A0ABW9TRF6_AGRVI</name>
<evidence type="ECO:0000256" key="2">
    <source>
        <dbReference type="ARBA" id="ARBA00022833"/>
    </source>
</evidence>
<evidence type="ECO:0000256" key="3">
    <source>
        <dbReference type="ARBA" id="ARBA00023002"/>
    </source>
</evidence>
<protein>
    <submittedName>
        <fullName evidence="5">Alcohol dehydrogenase catalytic domain-containing protein</fullName>
    </submittedName>
</protein>
<keyword evidence="1" id="KW-0479">Metal-binding</keyword>
<dbReference type="Proteomes" id="UP000179454">
    <property type="component" value="Unassembled WGS sequence"/>
</dbReference>
<dbReference type="EMBL" id="MBFE02000034">
    <property type="protein sequence ID" value="MUO45354.1"/>
    <property type="molecule type" value="Genomic_DNA"/>
</dbReference>
<dbReference type="Pfam" id="PF08240">
    <property type="entry name" value="ADH_N"/>
    <property type="match status" value="1"/>
</dbReference>
<keyword evidence="6" id="KW-1185">Reference proteome</keyword>
<dbReference type="Gene3D" id="3.90.180.10">
    <property type="entry name" value="Medium-chain alcohol dehydrogenases, catalytic domain"/>
    <property type="match status" value="1"/>
</dbReference>
<dbReference type="RefSeq" id="WP_139192304.1">
    <property type="nucleotide sequence ID" value="NZ_MBFC02000024.1"/>
</dbReference>
<keyword evidence="3" id="KW-0560">Oxidoreductase</keyword>
<dbReference type="InterPro" id="IPR013154">
    <property type="entry name" value="ADH-like_N"/>
</dbReference>
<keyword evidence="2" id="KW-0862">Zinc</keyword>
<reference evidence="5" key="1">
    <citation type="submission" date="2019-11" db="EMBL/GenBank/DDBJ databases">
        <title>Whole-genome sequencing of Allorhizobium vitis.</title>
        <authorList>
            <person name="Gan H.M."/>
            <person name="Savka M.A."/>
        </authorList>
    </citation>
    <scope>NUCLEOTIDE SEQUENCE [LARGE SCALE GENOMIC DNA]</scope>
    <source>
        <strain evidence="5">T1/7</strain>
    </source>
</reference>
<evidence type="ECO:0000313" key="6">
    <source>
        <dbReference type="Proteomes" id="UP000179454"/>
    </source>
</evidence>
<feature type="domain" description="Alcohol dehydrogenase-like N-terminal" evidence="4">
    <location>
        <begin position="45"/>
        <end position="115"/>
    </location>
</feature>
<comment type="caution">
    <text evidence="5">The sequence shown here is derived from an EMBL/GenBank/DDBJ whole genome shotgun (WGS) entry which is preliminary data.</text>
</comment>
<accession>A0ABW9TRF6</accession>
<gene>
    <name evidence="5" type="ORF">BBL17_026660</name>
</gene>
<dbReference type="PANTHER" id="PTHR43401">
    <property type="entry name" value="L-THREONINE 3-DEHYDROGENASE"/>
    <property type="match status" value="1"/>
</dbReference>
<evidence type="ECO:0000313" key="5">
    <source>
        <dbReference type="EMBL" id="MUO45354.1"/>
    </source>
</evidence>
<dbReference type="InterPro" id="IPR011032">
    <property type="entry name" value="GroES-like_sf"/>
</dbReference>
<evidence type="ECO:0000256" key="1">
    <source>
        <dbReference type="ARBA" id="ARBA00022723"/>
    </source>
</evidence>
<dbReference type="PANTHER" id="PTHR43401:SF2">
    <property type="entry name" value="L-THREONINE 3-DEHYDROGENASE"/>
    <property type="match status" value="1"/>
</dbReference>
<sequence>MMDIQGNFFPKRSSSMSTTMQVIELNGPNRLSISQRQVPETPVDGVLLKTSAVSICSTDISHYHGNLLAEDYPVILGHEYSGIVVDVGPECPSSLQGQRLAYFGQTDFGGMAEYRALRPLFAGDLRSSPFKTGRFFKDDERAAAITLPDEISDSDAPLIEPITAVLRSILTHPPAVGNRVLVLGGGPCGAIAGAILQTLYATKSVAVLERNQARQEIARSQYANFVFGSAEELRESDDDAFDYVFDALPPLVNIEADSCPRRAAMRAAKPGSKYVLYGASQTLQQFDTWLLLAKGITLASAAFDVDHFPMYKTAFVMKTAKELLLRRIIDPGWMMTNHMSFWRPQEVIQFFAEYYTTPHLKTVIHFDQ</sequence>
<dbReference type="InterPro" id="IPR002328">
    <property type="entry name" value="ADH_Zn_CS"/>
</dbReference>
<organism evidence="5 6">
    <name type="scientific">Agrobacterium vitis</name>
    <name type="common">Rhizobium vitis</name>
    <dbReference type="NCBI Taxonomy" id="373"/>
    <lineage>
        <taxon>Bacteria</taxon>
        <taxon>Pseudomonadati</taxon>
        <taxon>Pseudomonadota</taxon>
        <taxon>Alphaproteobacteria</taxon>
        <taxon>Hyphomicrobiales</taxon>
        <taxon>Rhizobiaceae</taxon>
        <taxon>Rhizobium/Agrobacterium group</taxon>
        <taxon>Agrobacterium</taxon>
    </lineage>
</organism>